<dbReference type="Pfam" id="PF07812">
    <property type="entry name" value="TfuA"/>
    <property type="match status" value="1"/>
</dbReference>
<feature type="domain" description="TfuA-like core" evidence="1">
    <location>
        <begin position="56"/>
        <end position="187"/>
    </location>
</feature>
<dbReference type="RefSeq" id="WP_064243088.1">
    <property type="nucleotide sequence ID" value="NZ_LPUX01000061.1"/>
</dbReference>
<dbReference type="STRING" id="1472378.AU381_23675"/>
<dbReference type="OrthoDB" id="118811at2"/>
<keyword evidence="3" id="KW-1185">Reference proteome</keyword>
<dbReference type="InterPro" id="IPR012924">
    <property type="entry name" value="TfuA_core"/>
</dbReference>
<dbReference type="EMBL" id="LPUX01000061">
    <property type="protein sequence ID" value="OAP38557.1"/>
    <property type="molecule type" value="Genomic_DNA"/>
</dbReference>
<sequence length="277" mass="30127">MSGASEGGPILVFLGPTLRLAEAEAALDAIYLQPATQGDILLAAHAFHPRAMVLIDGQFEDRPAVRHKEILWAMAQGIVMIGAASMGALRAAELGDFGMIGVGLIYRWYRRLRFASSPHAAAYPALAPDNAVAVHSAPPELGFLPLTDSLVDLQRTFSALMRRDVITPAERERLTTIARNLNFRERTFATVLGAAGWPKERMQELRREVVGQKRLDALSALRNTQALVHHALVHHALVRRGPGGGDSTSWVATNTFIRDLEAGGVDSNLVNTYKLNP</sequence>
<name>A0A178XTM8_9HYPH</name>
<proteinExistence type="predicted"/>
<comment type="caution">
    <text evidence="2">The sequence shown here is derived from an EMBL/GenBank/DDBJ whole genome shotgun (WGS) entry which is preliminary data.</text>
</comment>
<organism evidence="2 3">
    <name type="scientific">Sinorhizobium glycinis</name>
    <dbReference type="NCBI Taxonomy" id="1472378"/>
    <lineage>
        <taxon>Bacteria</taxon>
        <taxon>Pseudomonadati</taxon>
        <taxon>Pseudomonadota</taxon>
        <taxon>Alphaproteobacteria</taxon>
        <taxon>Hyphomicrobiales</taxon>
        <taxon>Rhizobiaceae</taxon>
        <taxon>Sinorhizobium/Ensifer group</taxon>
        <taxon>Sinorhizobium</taxon>
    </lineage>
</organism>
<evidence type="ECO:0000259" key="1">
    <source>
        <dbReference type="Pfam" id="PF07812"/>
    </source>
</evidence>
<protein>
    <submittedName>
        <fullName evidence="2">TfuA domain-containing protein</fullName>
    </submittedName>
</protein>
<reference evidence="2 3" key="1">
    <citation type="journal article" date="2016" name="Int. J. Syst. Evol. Microbiol.">
        <title>Ensifer glycinis sp. nov., an novel rhizobial species associated with Glycine spp.</title>
        <authorList>
            <person name="Yan H."/>
            <person name="Yan J."/>
            <person name="Sui X.H."/>
            <person name="Wang E.T."/>
            <person name="Chen W.X."/>
            <person name="Zhang X.X."/>
            <person name="Chen W.F."/>
        </authorList>
    </citation>
    <scope>NUCLEOTIDE SEQUENCE [LARGE SCALE GENOMIC DNA]</scope>
    <source>
        <strain evidence="2 3">CCBAU 23380</strain>
    </source>
</reference>
<dbReference type="AlphaFoldDB" id="A0A178XTM8"/>
<dbReference type="Proteomes" id="UP000094025">
    <property type="component" value="Unassembled WGS sequence"/>
</dbReference>
<evidence type="ECO:0000313" key="3">
    <source>
        <dbReference type="Proteomes" id="UP000094025"/>
    </source>
</evidence>
<evidence type="ECO:0000313" key="2">
    <source>
        <dbReference type="EMBL" id="OAP38557.1"/>
    </source>
</evidence>
<gene>
    <name evidence="2" type="ORF">AU381_23675</name>
</gene>
<accession>A0A178XTM8</accession>